<evidence type="ECO:0000256" key="4">
    <source>
        <dbReference type="ARBA" id="ARBA00023212"/>
    </source>
</evidence>
<gene>
    <name evidence="8" type="ORF">CEPIT_LOCUS24548</name>
</gene>
<dbReference type="FunFam" id="1.20.120.1900:FF:000009">
    <property type="entry name" value="Gamma-tubulin complex component"/>
    <property type="match status" value="1"/>
</dbReference>
<evidence type="ECO:0000256" key="3">
    <source>
        <dbReference type="ARBA" id="ARBA00022701"/>
    </source>
</evidence>
<feature type="domain" description="Gamma tubulin complex component protein N-terminal" evidence="7">
    <location>
        <begin position="69"/>
        <end position="360"/>
    </location>
</feature>
<evidence type="ECO:0000256" key="5">
    <source>
        <dbReference type="RuleBase" id="RU363050"/>
    </source>
</evidence>
<sequence length="703" mass="79133">METTTTALAGTGISTPRWNVDRPFLTGRLQQETKSTFHESKSFSMDSFSSGADKAICCYHAAMQELIVIDDLLSTLVGIEGRYISIKRSRGKGDSISFLCDASMDLALQESSKRLFPLCESYLLINQFVETRSQFKTGLVNHAFAAALRSLLLDYQAMVAQLEHQFRLGKLSIQGLWFYCQPMMGSMQALSIVVKKASCSNISGSAVINLLQSQAKAMSGDHVVRSLLEKMLQSASSAYLGILERWVYEGKIDDPYGEFFIAENKSLLKESLTQDYDAKYWQQRYSLKGDIPSFLADAAETILTIGKYLNVMRECGHSTQVPVAENSKLTSVGSNHHYLECIRAAYDFASGELLNLVKEKYDLMAKLRSIKHYLLLDQGDFLVHFMDIAKEELMKKLDEISVEKLQSLLDLALRTTAAAADPCHEDLSCCVERTTLLKRLSTLKDLDANQVASESSHNLDEPASITGLETFSLNYKVQWPLSLVISRKALTKYQLIFRFLFHCKHVDQQLSGAWQVHQGFRKLDMHGTAISVSSLLCRNMLKFTNSLLHYLTSEVLEPNWHVMQNRLQTAKSIDEVIQCHDFFLDKCLRECLLLSPSILKKVEHLKAICLQYAAATQRLIIAAFEVPTVAPLAEKFNRLKLRSQSQMLKPATEDATVFESIMKFEREFTSELQSLGPIFSSGSRAEPYLTHLAQWILGVGNDQ</sequence>
<dbReference type="InterPro" id="IPR042241">
    <property type="entry name" value="GCP_C_sf"/>
</dbReference>
<evidence type="ECO:0000256" key="2">
    <source>
        <dbReference type="ARBA" id="ARBA00022490"/>
    </source>
</evidence>
<comment type="function">
    <text evidence="5">Component of the gamma-tubulin ring complex (gTuRC) which mediates microtubule nucleation.</text>
</comment>
<dbReference type="InterPro" id="IPR041470">
    <property type="entry name" value="GCP_N"/>
</dbReference>
<dbReference type="GO" id="GO:0051225">
    <property type="term" value="P:spindle assembly"/>
    <property type="evidence" value="ECO:0007669"/>
    <property type="project" value="TreeGrafter"/>
</dbReference>
<comment type="similarity">
    <text evidence="1 5">Belongs to the TUBGCP family.</text>
</comment>
<dbReference type="Gene3D" id="1.20.120.1900">
    <property type="entry name" value="Gamma-tubulin complex, C-terminal domain"/>
    <property type="match status" value="1"/>
</dbReference>
<dbReference type="GO" id="GO:0007020">
    <property type="term" value="P:microtubule nucleation"/>
    <property type="evidence" value="ECO:0007669"/>
    <property type="project" value="InterPro"/>
</dbReference>
<dbReference type="InterPro" id="IPR007259">
    <property type="entry name" value="GCP"/>
</dbReference>
<reference evidence="8" key="1">
    <citation type="submission" date="2022-07" db="EMBL/GenBank/DDBJ databases">
        <authorList>
            <person name="Macas J."/>
            <person name="Novak P."/>
            <person name="Neumann P."/>
        </authorList>
    </citation>
    <scope>NUCLEOTIDE SEQUENCE</scope>
</reference>
<dbReference type="GO" id="GO:0043015">
    <property type="term" value="F:gamma-tubulin binding"/>
    <property type="evidence" value="ECO:0007669"/>
    <property type="project" value="InterPro"/>
</dbReference>
<feature type="domain" description="Gamma tubulin complex component C-terminal" evidence="6">
    <location>
        <begin position="363"/>
        <end position="692"/>
    </location>
</feature>
<evidence type="ECO:0000313" key="9">
    <source>
        <dbReference type="Proteomes" id="UP001152523"/>
    </source>
</evidence>
<dbReference type="GO" id="GO:0000278">
    <property type="term" value="P:mitotic cell cycle"/>
    <property type="evidence" value="ECO:0007669"/>
    <property type="project" value="TreeGrafter"/>
</dbReference>
<keyword evidence="2 5" id="KW-0963">Cytoplasm</keyword>
<dbReference type="GO" id="GO:0031122">
    <property type="term" value="P:cytoplasmic microtubule organization"/>
    <property type="evidence" value="ECO:0007669"/>
    <property type="project" value="TreeGrafter"/>
</dbReference>
<dbReference type="GO" id="GO:0005874">
    <property type="term" value="C:microtubule"/>
    <property type="evidence" value="ECO:0007669"/>
    <property type="project" value="UniProtKB-KW"/>
</dbReference>
<evidence type="ECO:0000256" key="1">
    <source>
        <dbReference type="ARBA" id="ARBA00010337"/>
    </source>
</evidence>
<dbReference type="Pfam" id="PF04130">
    <property type="entry name" value="GCP_C_terminal"/>
    <property type="match status" value="1"/>
</dbReference>
<dbReference type="Proteomes" id="UP001152523">
    <property type="component" value="Unassembled WGS sequence"/>
</dbReference>
<evidence type="ECO:0000259" key="6">
    <source>
        <dbReference type="Pfam" id="PF04130"/>
    </source>
</evidence>
<proteinExistence type="inferred from homology"/>
<keyword evidence="9" id="KW-1185">Reference proteome</keyword>
<dbReference type="GO" id="GO:0051011">
    <property type="term" value="F:microtubule minus-end binding"/>
    <property type="evidence" value="ECO:0007669"/>
    <property type="project" value="TreeGrafter"/>
</dbReference>
<comment type="subcellular location">
    <subcellularLocation>
        <location evidence="5">Cytoplasm</location>
        <location evidence="5">Cytoskeleton</location>
        <location evidence="5">Microtubule organizing center</location>
    </subcellularLocation>
</comment>
<dbReference type="GO" id="GO:0000930">
    <property type="term" value="C:gamma-tubulin complex"/>
    <property type="evidence" value="ECO:0007669"/>
    <property type="project" value="TreeGrafter"/>
</dbReference>
<dbReference type="Pfam" id="PF17681">
    <property type="entry name" value="GCP_N_terminal"/>
    <property type="match status" value="1"/>
</dbReference>
<comment type="caution">
    <text evidence="8">The sequence shown here is derived from an EMBL/GenBank/DDBJ whole genome shotgun (WGS) entry which is preliminary data.</text>
</comment>
<dbReference type="InterPro" id="IPR040457">
    <property type="entry name" value="GCP_C"/>
</dbReference>
<name>A0AAV0EJ25_9ASTE</name>
<keyword evidence="4 5" id="KW-0206">Cytoskeleton</keyword>
<keyword evidence="3 5" id="KW-0493">Microtubule</keyword>
<accession>A0AAV0EJ25</accession>
<evidence type="ECO:0000259" key="7">
    <source>
        <dbReference type="Pfam" id="PF17681"/>
    </source>
</evidence>
<dbReference type="EMBL" id="CAMAPF010000925">
    <property type="protein sequence ID" value="CAH9122553.1"/>
    <property type="molecule type" value="Genomic_DNA"/>
</dbReference>
<dbReference type="PANTHER" id="PTHR19302">
    <property type="entry name" value="GAMMA TUBULIN COMPLEX PROTEIN"/>
    <property type="match status" value="1"/>
</dbReference>
<dbReference type="PANTHER" id="PTHR19302:SF13">
    <property type="entry name" value="GAMMA-TUBULIN COMPLEX COMPONENT 2"/>
    <property type="match status" value="1"/>
</dbReference>
<evidence type="ECO:0000313" key="8">
    <source>
        <dbReference type="EMBL" id="CAH9122553.1"/>
    </source>
</evidence>
<dbReference type="GO" id="GO:0000922">
    <property type="term" value="C:spindle pole"/>
    <property type="evidence" value="ECO:0007669"/>
    <property type="project" value="InterPro"/>
</dbReference>
<dbReference type="AlphaFoldDB" id="A0AAV0EJ25"/>
<protein>
    <recommendedName>
        <fullName evidence="5">Gamma-tubulin complex component</fullName>
    </recommendedName>
</protein>
<dbReference type="GO" id="GO:0051321">
    <property type="term" value="P:meiotic cell cycle"/>
    <property type="evidence" value="ECO:0007669"/>
    <property type="project" value="TreeGrafter"/>
</dbReference>
<organism evidence="8 9">
    <name type="scientific">Cuscuta epithymum</name>
    <dbReference type="NCBI Taxonomy" id="186058"/>
    <lineage>
        <taxon>Eukaryota</taxon>
        <taxon>Viridiplantae</taxon>
        <taxon>Streptophyta</taxon>
        <taxon>Embryophyta</taxon>
        <taxon>Tracheophyta</taxon>
        <taxon>Spermatophyta</taxon>
        <taxon>Magnoliopsida</taxon>
        <taxon>eudicotyledons</taxon>
        <taxon>Gunneridae</taxon>
        <taxon>Pentapetalae</taxon>
        <taxon>asterids</taxon>
        <taxon>lamiids</taxon>
        <taxon>Solanales</taxon>
        <taxon>Convolvulaceae</taxon>
        <taxon>Cuscuteae</taxon>
        <taxon>Cuscuta</taxon>
        <taxon>Cuscuta subgen. Cuscuta</taxon>
    </lineage>
</organism>